<dbReference type="EMBL" id="FQZP01000060">
    <property type="protein sequence ID" value="SHJ48594.1"/>
    <property type="molecule type" value="Genomic_DNA"/>
</dbReference>
<reference evidence="2 3" key="1">
    <citation type="submission" date="2016-11" db="EMBL/GenBank/DDBJ databases">
        <authorList>
            <person name="Varghese N."/>
            <person name="Submissions S."/>
        </authorList>
    </citation>
    <scope>NUCLEOTIDE SEQUENCE [LARGE SCALE GENOMIC DNA]</scope>
    <source>
        <strain evidence="2 3">DSM 19027</strain>
    </source>
</reference>
<dbReference type="AlphaFoldDB" id="A0A1M6JPJ8"/>
<organism evidence="2 3">
    <name type="scientific">Thermoclostridium caenicola</name>
    <dbReference type="NCBI Taxonomy" id="659425"/>
    <lineage>
        <taxon>Bacteria</taxon>
        <taxon>Bacillati</taxon>
        <taxon>Bacillota</taxon>
        <taxon>Clostridia</taxon>
        <taxon>Eubacteriales</taxon>
        <taxon>Oscillospiraceae</taxon>
        <taxon>Thermoclostridium</taxon>
    </lineage>
</organism>
<keyword evidence="3" id="KW-1185">Reference proteome</keyword>
<dbReference type="Gene3D" id="3.40.190.10">
    <property type="entry name" value="Periplasmic binding protein-like II"/>
    <property type="match status" value="2"/>
</dbReference>
<dbReference type="PROSITE" id="PS51257">
    <property type="entry name" value="PROKAR_LIPOPROTEIN"/>
    <property type="match status" value="1"/>
</dbReference>
<name>A0A1M6JPJ8_9FIRM</name>
<evidence type="ECO:0000313" key="3">
    <source>
        <dbReference type="Proteomes" id="UP000324781"/>
    </source>
</evidence>
<gene>
    <name evidence="2" type="ORF">SAMN05444373_10603</name>
</gene>
<dbReference type="InterPro" id="IPR011852">
    <property type="entry name" value="TRAP_TAXI"/>
</dbReference>
<feature type="chain" id="PRO_5038902843" description="TRAP transporter solute receptor, TAXI family" evidence="1">
    <location>
        <begin position="22"/>
        <end position="315"/>
    </location>
</feature>
<evidence type="ECO:0000313" key="2">
    <source>
        <dbReference type="EMBL" id="SHJ48594.1"/>
    </source>
</evidence>
<dbReference type="PANTHER" id="PTHR42941:SF1">
    <property type="entry name" value="SLL1037 PROTEIN"/>
    <property type="match status" value="1"/>
</dbReference>
<dbReference type="Proteomes" id="UP000324781">
    <property type="component" value="Unassembled WGS sequence"/>
</dbReference>
<dbReference type="CDD" id="cd13567">
    <property type="entry name" value="PBP2_TtGluBP"/>
    <property type="match status" value="1"/>
</dbReference>
<accession>A0A1M6JPJ8</accession>
<keyword evidence="1" id="KW-0732">Signal</keyword>
<sequence>MKRKSLVLTVALMLLCAMVLAGCGAKSLKMATGGTTGTYYAYGGTVSQVLSSKLNNVKFDVQSTGASKANIYLVADGEADIAIVQNDVMYYAYNGTDLFAGEKVSGFSAMAGLYAEVCQIVSNGKISSIEELKGKRVSVGDVGSGCEFNARQILEAYGMTFDDIEVHNLSFSDSATALKDDKIDAFFCVAGAPTTAIVELATSNTINLLQVDDEHAAKLMEKYPFYTQYNIPGNTYKGVTEDVKTVAVVATFIVSEKLEDDLVYQMTKALFENAAEIAAAHPKGAELNAEYSVSSISIPLHPGAEKYYKEIGALK</sequence>
<evidence type="ECO:0008006" key="4">
    <source>
        <dbReference type="Google" id="ProtNLM"/>
    </source>
</evidence>
<proteinExistence type="predicted"/>
<protein>
    <recommendedName>
        <fullName evidence="4">TRAP transporter solute receptor, TAXI family</fullName>
    </recommendedName>
</protein>
<dbReference type="NCBIfam" id="TIGR02122">
    <property type="entry name" value="TRAP_TAXI"/>
    <property type="match status" value="1"/>
</dbReference>
<dbReference type="SUPFAM" id="SSF53850">
    <property type="entry name" value="Periplasmic binding protein-like II"/>
    <property type="match status" value="1"/>
</dbReference>
<dbReference type="PANTHER" id="PTHR42941">
    <property type="entry name" value="SLL1037 PROTEIN"/>
    <property type="match status" value="1"/>
</dbReference>
<evidence type="ECO:0000256" key="1">
    <source>
        <dbReference type="SAM" id="SignalP"/>
    </source>
</evidence>
<feature type="signal peptide" evidence="1">
    <location>
        <begin position="1"/>
        <end position="21"/>
    </location>
</feature>
<dbReference type="Pfam" id="PF16868">
    <property type="entry name" value="NMT1_3"/>
    <property type="match status" value="1"/>
</dbReference>